<dbReference type="SUPFAM" id="SSF56112">
    <property type="entry name" value="Protein kinase-like (PK-like)"/>
    <property type="match status" value="1"/>
</dbReference>
<reference evidence="15" key="1">
    <citation type="submission" date="2022-04" db="EMBL/GenBank/DDBJ databases">
        <title>Carnegiea gigantea Genome sequencing and assembly v2.</title>
        <authorList>
            <person name="Copetti D."/>
            <person name="Sanderson M.J."/>
            <person name="Burquez A."/>
            <person name="Wojciechowski M.F."/>
        </authorList>
    </citation>
    <scope>NUCLEOTIDE SEQUENCE</scope>
    <source>
        <strain evidence="15">SGP5-SGP5p</strain>
        <tissue evidence="15">Aerial part</tissue>
    </source>
</reference>
<dbReference type="PROSITE" id="PS50011">
    <property type="entry name" value="PROTEIN_KINASE_DOM"/>
    <property type="match status" value="1"/>
</dbReference>
<keyword evidence="4 12" id="KW-0732">Signal</keyword>
<dbReference type="Pfam" id="PF23446">
    <property type="entry name" value="LysM1_NFP_LYK"/>
    <property type="match status" value="1"/>
</dbReference>
<evidence type="ECO:0000256" key="12">
    <source>
        <dbReference type="SAM" id="SignalP"/>
    </source>
</evidence>
<dbReference type="GO" id="GO:0051707">
    <property type="term" value="P:response to other organism"/>
    <property type="evidence" value="ECO:0007669"/>
    <property type="project" value="UniProtKB-ARBA"/>
</dbReference>
<evidence type="ECO:0000256" key="5">
    <source>
        <dbReference type="ARBA" id="ARBA00022741"/>
    </source>
</evidence>
<dbReference type="GO" id="GO:0005886">
    <property type="term" value="C:plasma membrane"/>
    <property type="evidence" value="ECO:0007669"/>
    <property type="project" value="UniProtKB-SubCell"/>
</dbReference>
<dbReference type="PROSITE" id="PS51782">
    <property type="entry name" value="LYSM"/>
    <property type="match status" value="2"/>
</dbReference>
<keyword evidence="5" id="KW-0547">Nucleotide-binding</keyword>
<evidence type="ECO:0000256" key="11">
    <source>
        <dbReference type="SAM" id="Phobius"/>
    </source>
</evidence>
<feature type="domain" description="LysM" evidence="14">
    <location>
        <begin position="113"/>
        <end position="160"/>
    </location>
</feature>
<dbReference type="SMART" id="SM00220">
    <property type="entry name" value="S_TKc"/>
    <property type="match status" value="1"/>
</dbReference>
<comment type="caution">
    <text evidence="15">The sequence shown here is derived from an EMBL/GenBank/DDBJ whole genome shotgun (WGS) entry which is preliminary data.</text>
</comment>
<feature type="transmembrane region" description="Helical" evidence="11">
    <location>
        <begin position="272"/>
        <end position="298"/>
    </location>
</feature>
<feature type="compositionally biased region" description="Pro residues" evidence="10">
    <location>
        <begin position="247"/>
        <end position="262"/>
    </location>
</feature>
<keyword evidence="3 11" id="KW-0812">Transmembrane</keyword>
<gene>
    <name evidence="15" type="ORF">Cgig2_007307</name>
</gene>
<keyword evidence="6" id="KW-0067">ATP-binding</keyword>
<feature type="signal peptide" evidence="12">
    <location>
        <begin position="1"/>
        <end position="22"/>
    </location>
</feature>
<evidence type="ECO:0000313" key="16">
    <source>
        <dbReference type="Proteomes" id="UP001153076"/>
    </source>
</evidence>
<dbReference type="InterPro" id="IPR018392">
    <property type="entry name" value="LysM"/>
</dbReference>
<dbReference type="AlphaFoldDB" id="A0A9Q1KZM2"/>
<keyword evidence="9" id="KW-1015">Disulfide bond</keyword>
<evidence type="ECO:0000256" key="6">
    <source>
        <dbReference type="ARBA" id="ARBA00022840"/>
    </source>
</evidence>
<keyword evidence="8 11" id="KW-0472">Membrane</keyword>
<dbReference type="InterPro" id="IPR011009">
    <property type="entry name" value="Kinase-like_dom_sf"/>
</dbReference>
<evidence type="ECO:0000256" key="9">
    <source>
        <dbReference type="ARBA" id="ARBA00023157"/>
    </source>
</evidence>
<dbReference type="InterPro" id="IPR000719">
    <property type="entry name" value="Prot_kinase_dom"/>
</dbReference>
<evidence type="ECO:0000313" key="15">
    <source>
        <dbReference type="EMBL" id="KAJ8451824.1"/>
    </source>
</evidence>
<organism evidence="15 16">
    <name type="scientific">Carnegiea gigantea</name>
    <dbReference type="NCBI Taxonomy" id="171969"/>
    <lineage>
        <taxon>Eukaryota</taxon>
        <taxon>Viridiplantae</taxon>
        <taxon>Streptophyta</taxon>
        <taxon>Embryophyta</taxon>
        <taxon>Tracheophyta</taxon>
        <taxon>Spermatophyta</taxon>
        <taxon>Magnoliopsida</taxon>
        <taxon>eudicotyledons</taxon>
        <taxon>Gunneridae</taxon>
        <taxon>Pentapetalae</taxon>
        <taxon>Caryophyllales</taxon>
        <taxon>Cactineae</taxon>
        <taxon>Cactaceae</taxon>
        <taxon>Cactoideae</taxon>
        <taxon>Echinocereeae</taxon>
        <taxon>Carnegiea</taxon>
    </lineage>
</organism>
<feature type="domain" description="Protein kinase" evidence="13">
    <location>
        <begin position="330"/>
        <end position="623"/>
    </location>
</feature>
<keyword evidence="7 11" id="KW-1133">Transmembrane helix</keyword>
<keyword evidence="2" id="KW-1003">Cell membrane</keyword>
<evidence type="ECO:0000256" key="8">
    <source>
        <dbReference type="ARBA" id="ARBA00023136"/>
    </source>
</evidence>
<dbReference type="FunFam" id="1.10.510.10:FF:000468">
    <property type="entry name" value="PTI1-like tyrosine-protein kinase 3"/>
    <property type="match status" value="1"/>
</dbReference>
<comment type="subcellular location">
    <subcellularLocation>
        <location evidence="1">Cell membrane</location>
        <topology evidence="1">Single-pass membrane protein</topology>
    </subcellularLocation>
</comment>
<dbReference type="GO" id="GO:0004672">
    <property type="term" value="F:protein kinase activity"/>
    <property type="evidence" value="ECO:0007669"/>
    <property type="project" value="InterPro"/>
</dbReference>
<evidence type="ECO:0000256" key="1">
    <source>
        <dbReference type="ARBA" id="ARBA00004162"/>
    </source>
</evidence>
<sequence>MGSTSIFVLVLLFAYFPFLITAQQAYADDNCKNSSSALGYTCNGVRKSCTAFLMYRAQPPYNNLSSIASLFSANVSQISAISNMSETMTLPTNTEVLIPVTCSCSGKFYQVNTTYLVQSGDNYMLIANNTFEGLTTCKAIRNNKISPNLAYIFANEKLTIPVRCACPTKKQVGEGIKYLMSFVIQPGNDIGSIATKFGADVGQTLEANQKSVQDSVIQPFTTLLVPLQAPPNGSAVNLFPRTSSSVSPPPSSPSSPTPPSSPSPKGTSNKKWAYFGVGVVVGGALVLAAGALLVFILLRRVRKNKKSMVSSQSFEAQEKATAKDPETEPFEFLKSISSIASLKVYSIKDLQATTENFSSDHWIKGSVYMGILDGDRVAIKKMNGDVSKEISVLNKINHFNLIRLLGVCFDDGVWYLVYEYASNGPLSDWIYQDNPDQKTLNWGKRMQVASDVATGLNYLHSYTTPPHVHKDIKSSNILLDGDFRAKIAKFGLSRPVRGNDGQFTLTRHIVGTKGYLAPEYLEHGLVTPMLDVYSFGVLLLEMLTGKDVGQLYEGVKVHLSEVLAPLLGDGNVNLRGFIDPSLGEFYPEDVAISMVVLVDRCLRKDPASRPSMDEIVQILSKTLTTSVVWESISANSADVLPTETFEAYENPTWKKPEVEHRELLESLANIARSLKVEARMSIRSSLSCTQRMQIVSDVARELNCIHSYNNPPYVCMDSMSSLLDSDYRGKISNFSPESSSDGQKDVEVPIRVSFLKLYQWPYSDAEFLKEIARRSKPADIDSPACFSSFASSSNIKSQYHESFAYRQRYLRSYTFSTTKETTTIGQKRRKWLFKLHFLTANKRDDEENNSSESQGKTATRTSSYSGMLLNLLLKYLFSCMAKLDVYEDAASAVNLPRPT</sequence>
<accession>A0A9Q1KZM2</accession>
<dbReference type="InterPro" id="IPR056562">
    <property type="entry name" value="LysM2_CERK1_LYK3_4_5"/>
</dbReference>
<name>A0A9Q1KZM2_9CARY</name>
<dbReference type="EMBL" id="JAKOGI010000007">
    <property type="protein sequence ID" value="KAJ8451824.1"/>
    <property type="molecule type" value="Genomic_DNA"/>
</dbReference>
<dbReference type="OrthoDB" id="4062651at2759"/>
<evidence type="ECO:0000256" key="3">
    <source>
        <dbReference type="ARBA" id="ARBA00022692"/>
    </source>
</evidence>
<dbReference type="InterPro" id="IPR056561">
    <property type="entry name" value="NFP_LYK_LysM1"/>
</dbReference>
<evidence type="ECO:0000259" key="13">
    <source>
        <dbReference type="PROSITE" id="PS50011"/>
    </source>
</evidence>
<dbReference type="Gene3D" id="1.10.510.10">
    <property type="entry name" value="Transferase(Phosphotransferase) domain 1"/>
    <property type="match status" value="1"/>
</dbReference>
<evidence type="ECO:0000256" key="10">
    <source>
        <dbReference type="SAM" id="MobiDB-lite"/>
    </source>
</evidence>
<evidence type="ECO:0000256" key="4">
    <source>
        <dbReference type="ARBA" id="ARBA00022729"/>
    </source>
</evidence>
<dbReference type="InterPro" id="IPR052611">
    <property type="entry name" value="Plant_RLK_LysM"/>
</dbReference>
<dbReference type="PANTHER" id="PTHR45927">
    <property type="entry name" value="LYSM-DOMAIN RECEPTOR-LIKE KINASE-RELATED"/>
    <property type="match status" value="1"/>
</dbReference>
<feature type="domain" description="LysM" evidence="14">
    <location>
        <begin position="180"/>
        <end position="225"/>
    </location>
</feature>
<dbReference type="Proteomes" id="UP001153076">
    <property type="component" value="Unassembled WGS sequence"/>
</dbReference>
<dbReference type="Gene3D" id="3.30.200.20">
    <property type="entry name" value="Phosphorylase Kinase, domain 1"/>
    <property type="match status" value="1"/>
</dbReference>
<feature type="region of interest" description="Disordered" evidence="10">
    <location>
        <begin position="238"/>
        <end position="267"/>
    </location>
</feature>
<feature type="chain" id="PRO_5040481528" evidence="12">
    <location>
        <begin position="23"/>
        <end position="899"/>
    </location>
</feature>
<dbReference type="Pfam" id="PF23472">
    <property type="entry name" value="LysM2_CERK1_LYK3_4_5"/>
    <property type="match status" value="1"/>
</dbReference>
<evidence type="ECO:0000256" key="7">
    <source>
        <dbReference type="ARBA" id="ARBA00022989"/>
    </source>
</evidence>
<proteinExistence type="predicted"/>
<dbReference type="Pfam" id="PF23473">
    <property type="entry name" value="LysM3_LYK4_5"/>
    <property type="match status" value="1"/>
</dbReference>
<dbReference type="PANTHER" id="PTHR45927:SF11">
    <property type="entry name" value="LYSM DOMAIN RECEPTOR-LIKE KINASE 4"/>
    <property type="match status" value="1"/>
</dbReference>
<dbReference type="Pfam" id="PF00069">
    <property type="entry name" value="Pkinase"/>
    <property type="match status" value="1"/>
</dbReference>
<dbReference type="GO" id="GO:0005524">
    <property type="term" value="F:ATP binding"/>
    <property type="evidence" value="ECO:0007669"/>
    <property type="project" value="UniProtKB-KW"/>
</dbReference>
<keyword evidence="16" id="KW-1185">Reference proteome</keyword>
<evidence type="ECO:0000259" key="14">
    <source>
        <dbReference type="PROSITE" id="PS51782"/>
    </source>
</evidence>
<evidence type="ECO:0000256" key="2">
    <source>
        <dbReference type="ARBA" id="ARBA00022475"/>
    </source>
</evidence>
<protein>
    <submittedName>
        <fullName evidence="15">Uncharacterized protein</fullName>
    </submittedName>
</protein>
<dbReference type="InterPro" id="IPR056563">
    <property type="entry name" value="LysM3_LYK4_5"/>
</dbReference>